<evidence type="ECO:0000313" key="2">
    <source>
        <dbReference type="Proteomes" id="UP000299102"/>
    </source>
</evidence>
<reference evidence="1 2" key="1">
    <citation type="journal article" date="2019" name="Commun. Biol.">
        <title>The bagworm genome reveals a unique fibroin gene that provides high tensile strength.</title>
        <authorList>
            <person name="Kono N."/>
            <person name="Nakamura H."/>
            <person name="Ohtoshi R."/>
            <person name="Tomita M."/>
            <person name="Numata K."/>
            <person name="Arakawa K."/>
        </authorList>
    </citation>
    <scope>NUCLEOTIDE SEQUENCE [LARGE SCALE GENOMIC DNA]</scope>
</reference>
<accession>A0A4C1TI67</accession>
<dbReference type="Proteomes" id="UP000299102">
    <property type="component" value="Unassembled WGS sequence"/>
</dbReference>
<sequence length="145" mass="16524">MVYLSFERLQFALPTPTGIPRESHLAERLGAYYLFDAESTLRLAKSFLTIDNIAFSMYMINILNSHRKSKGRNGESKPESKFGLGLESIVTRIETWSSTGIRIENKANISSYYLPELLWRQVVSCSLTPARPCPQQFSFQRLPSV</sequence>
<gene>
    <name evidence="1" type="ORF">EVAR_8204_1</name>
</gene>
<dbReference type="AlphaFoldDB" id="A0A4C1TI67"/>
<evidence type="ECO:0000313" key="1">
    <source>
        <dbReference type="EMBL" id="GBP13280.1"/>
    </source>
</evidence>
<organism evidence="1 2">
    <name type="scientific">Eumeta variegata</name>
    <name type="common">Bagworm moth</name>
    <name type="synonym">Eumeta japonica</name>
    <dbReference type="NCBI Taxonomy" id="151549"/>
    <lineage>
        <taxon>Eukaryota</taxon>
        <taxon>Metazoa</taxon>
        <taxon>Ecdysozoa</taxon>
        <taxon>Arthropoda</taxon>
        <taxon>Hexapoda</taxon>
        <taxon>Insecta</taxon>
        <taxon>Pterygota</taxon>
        <taxon>Neoptera</taxon>
        <taxon>Endopterygota</taxon>
        <taxon>Lepidoptera</taxon>
        <taxon>Glossata</taxon>
        <taxon>Ditrysia</taxon>
        <taxon>Tineoidea</taxon>
        <taxon>Psychidae</taxon>
        <taxon>Oiketicinae</taxon>
        <taxon>Eumeta</taxon>
    </lineage>
</organism>
<dbReference type="EMBL" id="BGZK01000056">
    <property type="protein sequence ID" value="GBP13280.1"/>
    <property type="molecule type" value="Genomic_DNA"/>
</dbReference>
<keyword evidence="2" id="KW-1185">Reference proteome</keyword>
<name>A0A4C1TI67_EUMVA</name>
<protein>
    <submittedName>
        <fullName evidence="1">Uncharacterized protein</fullName>
    </submittedName>
</protein>
<proteinExistence type="predicted"/>
<comment type="caution">
    <text evidence="1">The sequence shown here is derived from an EMBL/GenBank/DDBJ whole genome shotgun (WGS) entry which is preliminary data.</text>
</comment>